<keyword evidence="4" id="KW-1185">Reference proteome</keyword>
<dbReference type="RefSeq" id="WP_204198955.1">
    <property type="nucleotide sequence ID" value="NZ_JAFEMC010000003.1"/>
</dbReference>
<evidence type="ECO:0000313" key="4">
    <source>
        <dbReference type="Proteomes" id="UP000763641"/>
    </source>
</evidence>
<feature type="signal peptide" evidence="2">
    <location>
        <begin position="1"/>
        <end position="20"/>
    </location>
</feature>
<dbReference type="Proteomes" id="UP000763641">
    <property type="component" value="Unassembled WGS sequence"/>
</dbReference>
<organism evidence="3 4">
    <name type="scientific">Sphingomonas longa</name>
    <dbReference type="NCBI Taxonomy" id="2778730"/>
    <lineage>
        <taxon>Bacteria</taxon>
        <taxon>Pseudomonadati</taxon>
        <taxon>Pseudomonadota</taxon>
        <taxon>Alphaproteobacteria</taxon>
        <taxon>Sphingomonadales</taxon>
        <taxon>Sphingomonadaceae</taxon>
        <taxon>Sphingomonas</taxon>
    </lineage>
</organism>
<gene>
    <name evidence="3" type="ORF">ILT43_10685</name>
</gene>
<name>A0ABS2D7G5_9SPHN</name>
<feature type="compositionally biased region" description="Low complexity" evidence="1">
    <location>
        <begin position="33"/>
        <end position="57"/>
    </location>
</feature>
<accession>A0ABS2D7G5</accession>
<dbReference type="Pfam" id="PF06674">
    <property type="entry name" value="DUF1176"/>
    <property type="match status" value="1"/>
</dbReference>
<dbReference type="InterPro" id="IPR009560">
    <property type="entry name" value="DUF1176"/>
</dbReference>
<evidence type="ECO:0000256" key="2">
    <source>
        <dbReference type="SAM" id="SignalP"/>
    </source>
</evidence>
<reference evidence="3 4" key="1">
    <citation type="submission" date="2020-12" db="EMBL/GenBank/DDBJ databases">
        <title>Sphingomonas sp.</title>
        <authorList>
            <person name="Kim M.K."/>
        </authorList>
    </citation>
    <scope>NUCLEOTIDE SEQUENCE [LARGE SCALE GENOMIC DNA]</scope>
    <source>
        <strain evidence="3 4">BT552</strain>
    </source>
</reference>
<feature type="chain" id="PRO_5047447067" evidence="2">
    <location>
        <begin position="21"/>
        <end position="380"/>
    </location>
</feature>
<dbReference type="EMBL" id="JAFEMC010000003">
    <property type="protein sequence ID" value="MBM6576842.1"/>
    <property type="molecule type" value="Genomic_DNA"/>
</dbReference>
<evidence type="ECO:0000313" key="3">
    <source>
        <dbReference type="EMBL" id="MBM6576842.1"/>
    </source>
</evidence>
<comment type="caution">
    <text evidence="3">The sequence shown here is derived from an EMBL/GenBank/DDBJ whole genome shotgun (WGS) entry which is preliminary data.</text>
</comment>
<sequence length="380" mass="38913">MRIALPAATALVFGSVLLGACTVSDAPESAPSPTLNAAAASPQAAPTPTPVADAAPTPVKPGEQKTFGDWIVACDNTALCQMASLGPEDGAYPFPPVTMAVLRQPGPDGAIDLSFDVAGDEKPVRPVAVTIDSRRMPLPALNGSAAAATGAAMANGTTLAVLEAGDKRRATLSLKGASAAMRWIDAQQGRAGTVTALVAKGDRPAVTVPDRRAAPVIRAVVATGSTSKPTPKQLADMKRLAACGDDSFAAKMPPEVHALGGGTTLVMLPCSSGAYNLSSALFVIRGDAVEVAKADVPTGFGPTPAAAEDATTSVVNGAWKNGELTSYAKGRGLGDCGVMQTLVWDGTRFRLSEQSEMGECRGNPHYITTWRAQVVRQQPD</sequence>
<dbReference type="PROSITE" id="PS51257">
    <property type="entry name" value="PROKAR_LIPOPROTEIN"/>
    <property type="match status" value="1"/>
</dbReference>
<proteinExistence type="predicted"/>
<evidence type="ECO:0000256" key="1">
    <source>
        <dbReference type="SAM" id="MobiDB-lite"/>
    </source>
</evidence>
<protein>
    <submittedName>
        <fullName evidence="3">DUF1176 domain-containing protein</fullName>
    </submittedName>
</protein>
<feature type="region of interest" description="Disordered" evidence="1">
    <location>
        <begin position="28"/>
        <end position="62"/>
    </location>
</feature>
<keyword evidence="2" id="KW-0732">Signal</keyword>